<feature type="region of interest" description="Disordered" evidence="1">
    <location>
        <begin position="829"/>
        <end position="857"/>
    </location>
</feature>
<dbReference type="EMBL" id="CDMZ01005725">
    <property type="protein sequence ID" value="CEM53780.1"/>
    <property type="molecule type" value="Genomic_DNA"/>
</dbReference>
<evidence type="ECO:0000313" key="2">
    <source>
        <dbReference type="EMBL" id="CEM53780.1"/>
    </source>
</evidence>
<reference evidence="2" key="1">
    <citation type="submission" date="2014-11" db="EMBL/GenBank/DDBJ databases">
        <authorList>
            <person name="Otto D Thomas"/>
            <person name="Naeem Raeece"/>
        </authorList>
    </citation>
    <scope>NUCLEOTIDE SEQUENCE</scope>
</reference>
<evidence type="ECO:0000256" key="1">
    <source>
        <dbReference type="SAM" id="MobiDB-lite"/>
    </source>
</evidence>
<sequence length="925" mass="101500">MLAPLQRAQQRATELPTSSVQTPQPPMTANRFDGLAVDEAEGPEEEKEEKEITEDLFIGRRVEIRGLKNKPELNGSVATVLNYVQESGRYSISCCGVTYAMKPDNLEVVVLSQDAERDQLTGATLAFRATCCLINIQDAFAKVKRAWDDFKAGSIPLLAATAETNACVRYITEIVATCTLEHPELSSLEALATAAFLSDIIEEIHRRNKPSLSFTGAFALVQDVAFGEAGNNLSFRLAIGQGSGTFRYVPAVPVHLALSGQGNIFDGQRCHESARADLQNFLDRSIEMVQRRAKCRGSAGAKDLLSLVSREVTERLSPFGKWEFRHVHADCKIAGGPVAAFLVGKDGLIHTSAFLRKEAACGNIKRPAEIPRQTKFSSKRPVLQWFVPPQPSNYGAPWDESKKPARSTEDLNEYLEACFPAWKFYAEQATDAFPDLPFEEDEPAPESSRRPESFSTLDCFNMKSLMPFFLILQEDMLRERLSVSLVAGVHCVLLSVLSVNGNNACTRLMVQAGTVFGRAEQQMSEAFKFFEEKNTATSTRIECAHKWLYAAVKRPSLGPNAWPSPWTPYTIGKDPEGGLQRVIMRQSTQAMLLNPWVVGQQILVVAVGLMLDLGCRALDCCVQLRVVVHLYNAMSKAGCMEENIPLLEMLMTATQKISRVWKAGVPTCKFLPGYYLALGARLDGSAGRLQALGAEKISPVFRRCALEDFCDLDFAYPADGTPGDPLETVLSEIRRSFETDKWVGSNLAALGIHLMTVQEEMVIKLGWSEKVLAMERQLLSHEVGSRRAQKVDEFTGPRVAVRAVLVPPLLLGCEPGLVERQQLAQVQGVGGAAGQAPPRADTKGSRRKKAGRKGGSGTVAQMLAERVSVAGEGNEEGDLVDAPEDFKQAARQAAGLMREFFERLEGQQAALRLAVPQFASLRNAI</sequence>
<feature type="region of interest" description="Disordered" evidence="1">
    <location>
        <begin position="1"/>
        <end position="51"/>
    </location>
</feature>
<name>A0A0G4I9T9_9ALVE</name>
<dbReference type="VEuPathDB" id="CryptoDB:Cvel_12245"/>
<dbReference type="AlphaFoldDB" id="A0A0G4I9T9"/>
<organism evidence="2">
    <name type="scientific">Chromera velia CCMP2878</name>
    <dbReference type="NCBI Taxonomy" id="1169474"/>
    <lineage>
        <taxon>Eukaryota</taxon>
        <taxon>Sar</taxon>
        <taxon>Alveolata</taxon>
        <taxon>Colpodellida</taxon>
        <taxon>Chromeraceae</taxon>
        <taxon>Chromera</taxon>
    </lineage>
</organism>
<proteinExistence type="predicted"/>
<accession>A0A0G4I9T9</accession>
<feature type="compositionally biased region" description="Polar residues" evidence="1">
    <location>
        <begin position="7"/>
        <end position="22"/>
    </location>
</feature>
<feature type="compositionally biased region" description="Acidic residues" evidence="1">
    <location>
        <begin position="36"/>
        <end position="51"/>
    </location>
</feature>
<gene>
    <name evidence="2" type="ORF">Cvel_12245</name>
</gene>
<protein>
    <submittedName>
        <fullName evidence="2">Uncharacterized protein</fullName>
    </submittedName>
</protein>